<accession>A0A7G9RBI7</accession>
<dbReference type="InterPro" id="IPR024344">
    <property type="entry name" value="MDMPI_metal-binding"/>
</dbReference>
<dbReference type="NCBIfam" id="TIGR03086">
    <property type="entry name" value="TIGR03086 family metal-binding protein"/>
    <property type="match status" value="1"/>
</dbReference>
<evidence type="ECO:0000313" key="2">
    <source>
        <dbReference type="EMBL" id="QNN52962.1"/>
    </source>
</evidence>
<dbReference type="SUPFAM" id="SSF109854">
    <property type="entry name" value="DinB/YfiT-like putative metalloenzymes"/>
    <property type="match status" value="1"/>
</dbReference>
<dbReference type="InterPro" id="IPR034660">
    <property type="entry name" value="DinB/YfiT-like"/>
</dbReference>
<protein>
    <submittedName>
        <fullName evidence="2">TIGR03086 family protein</fullName>
    </submittedName>
</protein>
<dbReference type="EMBL" id="CP060713">
    <property type="protein sequence ID" value="QNN52962.1"/>
    <property type="molecule type" value="Genomic_DNA"/>
</dbReference>
<sequence>MIDHLAIALDHTSTVMHAVTDDQWTAPTPCHGWDVRHEANHLVGGLRIYTAQLTGDSTGYDHDGTDWLGNDPAAAYDAAATTDLGAWLRPGAMDTVFDLAFGRVPAEMSLVVHITEVLVHGLDLAVAIGHEELADGELSSWLLGLMRGMGTDSFRVPGIFDAERPAQPGAPAHRELLRYLGRDIAAVPA</sequence>
<feature type="domain" description="Mycothiol-dependent maleylpyruvate isomerase metal-binding" evidence="1">
    <location>
        <begin position="9"/>
        <end position="125"/>
    </location>
</feature>
<gene>
    <name evidence="2" type="ORF">H9L09_00095</name>
</gene>
<reference evidence="2 3" key="1">
    <citation type="submission" date="2020-08" db="EMBL/GenBank/DDBJ databases">
        <title>Genome sequence of Nocardioides mesophilus KACC 16243T.</title>
        <authorList>
            <person name="Hyun D.-W."/>
            <person name="Bae J.-W."/>
        </authorList>
    </citation>
    <scope>NUCLEOTIDE SEQUENCE [LARGE SCALE GENOMIC DNA]</scope>
    <source>
        <strain evidence="2 3">KACC 16243</strain>
    </source>
</reference>
<dbReference type="Proteomes" id="UP000515947">
    <property type="component" value="Chromosome"/>
</dbReference>
<dbReference type="InterPro" id="IPR017517">
    <property type="entry name" value="Maleyloyr_isom"/>
</dbReference>
<dbReference type="NCBIfam" id="TIGR03083">
    <property type="entry name" value="maleylpyruvate isomerase family mycothiol-dependent enzyme"/>
    <property type="match status" value="1"/>
</dbReference>
<dbReference type="AlphaFoldDB" id="A0A7G9RBI7"/>
<proteinExistence type="predicted"/>
<dbReference type="InterPro" id="IPR017520">
    <property type="entry name" value="CHP03086"/>
</dbReference>
<keyword evidence="3" id="KW-1185">Reference proteome</keyword>
<dbReference type="GO" id="GO:0046872">
    <property type="term" value="F:metal ion binding"/>
    <property type="evidence" value="ECO:0007669"/>
    <property type="project" value="InterPro"/>
</dbReference>
<dbReference type="KEGG" id="nmes:H9L09_00095"/>
<evidence type="ECO:0000313" key="3">
    <source>
        <dbReference type="Proteomes" id="UP000515947"/>
    </source>
</evidence>
<dbReference type="RefSeq" id="WP_187578804.1">
    <property type="nucleotide sequence ID" value="NZ_CP060713.1"/>
</dbReference>
<dbReference type="Pfam" id="PF11716">
    <property type="entry name" value="MDMPI_N"/>
    <property type="match status" value="1"/>
</dbReference>
<dbReference type="Gene3D" id="1.20.120.450">
    <property type="entry name" value="dinb family like domain"/>
    <property type="match status" value="1"/>
</dbReference>
<evidence type="ECO:0000259" key="1">
    <source>
        <dbReference type="Pfam" id="PF11716"/>
    </source>
</evidence>
<name>A0A7G9RBI7_9ACTN</name>
<organism evidence="2 3">
    <name type="scientific">Nocardioides mesophilus</name>
    <dbReference type="NCBI Taxonomy" id="433659"/>
    <lineage>
        <taxon>Bacteria</taxon>
        <taxon>Bacillati</taxon>
        <taxon>Actinomycetota</taxon>
        <taxon>Actinomycetes</taxon>
        <taxon>Propionibacteriales</taxon>
        <taxon>Nocardioidaceae</taxon>
        <taxon>Nocardioides</taxon>
    </lineage>
</organism>